<feature type="active site" evidence="9">
    <location>
        <position position="122"/>
    </location>
</feature>
<keyword evidence="9" id="KW-0479">Metal-binding</keyword>
<dbReference type="GO" id="GO:0019843">
    <property type="term" value="F:rRNA binding"/>
    <property type="evidence" value="ECO:0007669"/>
    <property type="project" value="UniProtKB-KW"/>
</dbReference>
<dbReference type="SMART" id="SM00535">
    <property type="entry name" value="RIBOc"/>
    <property type="match status" value="1"/>
</dbReference>
<dbReference type="HOGENOM" id="CLU_000907_1_3_0"/>
<dbReference type="Gene3D" id="3.30.160.20">
    <property type="match status" value="1"/>
</dbReference>
<dbReference type="GO" id="GO:0006364">
    <property type="term" value="P:rRNA processing"/>
    <property type="evidence" value="ECO:0007669"/>
    <property type="project" value="UniProtKB-UniRule"/>
</dbReference>
<dbReference type="InterPro" id="IPR014720">
    <property type="entry name" value="dsRBD_dom"/>
</dbReference>
<dbReference type="GO" id="GO:0006397">
    <property type="term" value="P:mRNA processing"/>
    <property type="evidence" value="ECO:0007669"/>
    <property type="project" value="UniProtKB-UniRule"/>
</dbReference>
<evidence type="ECO:0000256" key="1">
    <source>
        <dbReference type="ARBA" id="ARBA00000109"/>
    </source>
</evidence>
<dbReference type="CDD" id="cd00593">
    <property type="entry name" value="RIBOc"/>
    <property type="match status" value="1"/>
</dbReference>
<evidence type="ECO:0000313" key="13">
    <source>
        <dbReference type="Proteomes" id="UP000004925"/>
    </source>
</evidence>
<feature type="binding site" evidence="9">
    <location>
        <position position="122"/>
    </location>
    <ligand>
        <name>Mg(2+)</name>
        <dbReference type="ChEBI" id="CHEBI:18420"/>
    </ligand>
</feature>
<dbReference type="PROSITE" id="PS50142">
    <property type="entry name" value="RNASE_3_2"/>
    <property type="match status" value="1"/>
</dbReference>
<keyword evidence="3 9" id="KW-0698">rRNA processing</keyword>
<dbReference type="Gene3D" id="1.10.1520.10">
    <property type="entry name" value="Ribonuclease III domain"/>
    <property type="match status" value="1"/>
</dbReference>
<dbReference type="SUPFAM" id="SSF54768">
    <property type="entry name" value="dsRNA-binding domain-like"/>
    <property type="match status" value="1"/>
</dbReference>
<dbReference type="PANTHER" id="PTHR11207">
    <property type="entry name" value="RIBONUCLEASE III"/>
    <property type="match status" value="1"/>
</dbReference>
<feature type="domain" description="RNase III" evidence="11">
    <location>
        <begin position="4"/>
        <end position="133"/>
    </location>
</feature>
<accession>A0A0M1VWE9</accession>
<dbReference type="InterPro" id="IPR036389">
    <property type="entry name" value="RNase_III_sf"/>
</dbReference>
<dbReference type="NCBIfam" id="TIGR02191">
    <property type="entry name" value="RNaseIII"/>
    <property type="match status" value="1"/>
</dbReference>
<dbReference type="GO" id="GO:0004525">
    <property type="term" value="F:ribonuclease III activity"/>
    <property type="evidence" value="ECO:0007669"/>
    <property type="project" value="UniProtKB-UniRule"/>
</dbReference>
<feature type="binding site" evidence="9">
    <location>
        <position position="119"/>
    </location>
    <ligand>
        <name>Mg(2+)</name>
        <dbReference type="ChEBI" id="CHEBI:18420"/>
    </ligand>
</feature>
<keyword evidence="8 9" id="KW-0694">RNA-binding</keyword>
<reference evidence="12 13" key="1">
    <citation type="submission" date="2011-10" db="EMBL/GenBank/DDBJ databases">
        <title>The Genome Sequence of Fusobacterium sp. 4_1_13.</title>
        <authorList>
            <consortium name="The Broad Institute Genome Sequencing Platform"/>
            <person name="Earl A."/>
            <person name="Ward D."/>
            <person name="Feldgarden M."/>
            <person name="Gevers D."/>
            <person name="Strauss J."/>
            <person name="Ambrose C."/>
            <person name="Allen-Vercoe E."/>
            <person name="Young S.K."/>
            <person name="Zeng Q."/>
            <person name="Gargeya S."/>
            <person name="Fitzgerald M."/>
            <person name="Haas B."/>
            <person name="Abouelleil A."/>
            <person name="Alvarado L."/>
            <person name="Arachchi H.M."/>
            <person name="Berlin A."/>
            <person name="Brown A."/>
            <person name="Chapman S.B."/>
            <person name="Chen Z."/>
            <person name="Dunbar C."/>
            <person name="Freedman E."/>
            <person name="Gearin G."/>
            <person name="Goldberg J."/>
            <person name="Griggs A."/>
            <person name="Gujja S."/>
            <person name="Heiman D."/>
            <person name="Howarth C."/>
            <person name="Larson L."/>
            <person name="Lui A."/>
            <person name="MacDonald P.J."/>
            <person name="Montmayeur A."/>
            <person name="Murphy C."/>
            <person name="Neiman D."/>
            <person name="Pearson M."/>
            <person name="Priest M."/>
            <person name="Roberts A."/>
            <person name="Saif S."/>
            <person name="Shea T."/>
            <person name="Shenoy N."/>
            <person name="Sisk P."/>
            <person name="Stolte C."/>
            <person name="Sykes S."/>
            <person name="Wortman J."/>
            <person name="Nusbaum C."/>
            <person name="Birren B."/>
        </authorList>
    </citation>
    <scope>NUCLEOTIDE SEQUENCE [LARGE SCALE GENOMIC DNA]</scope>
    <source>
        <strain evidence="12 13">4_1_13</strain>
    </source>
</reference>
<evidence type="ECO:0000256" key="3">
    <source>
        <dbReference type="ARBA" id="ARBA00022552"/>
    </source>
</evidence>
<evidence type="ECO:0000256" key="7">
    <source>
        <dbReference type="ARBA" id="ARBA00022801"/>
    </source>
</evidence>
<feature type="active site" evidence="9">
    <location>
        <position position="50"/>
    </location>
</feature>
<protein>
    <recommendedName>
        <fullName evidence="9">Ribonuclease 3</fullName>
        <ecNumber evidence="9">3.1.26.3</ecNumber>
    </recommendedName>
    <alternativeName>
        <fullName evidence="9">Ribonuclease III</fullName>
        <shortName evidence="9">RNase III</shortName>
    </alternativeName>
</protein>
<dbReference type="FunFam" id="1.10.1520.10:FF:000001">
    <property type="entry name" value="Ribonuclease 3"/>
    <property type="match status" value="1"/>
</dbReference>
<proteinExistence type="inferred from homology"/>
<keyword evidence="6 9" id="KW-0255">Endonuclease</keyword>
<keyword evidence="7 9" id="KW-0378">Hydrolase</keyword>
<evidence type="ECO:0000256" key="8">
    <source>
        <dbReference type="ARBA" id="ARBA00022884"/>
    </source>
</evidence>
<gene>
    <name evidence="9" type="primary">rnc</name>
    <name evidence="12" type="ORF">FSCG_01668</name>
</gene>
<comment type="catalytic activity">
    <reaction evidence="1 9">
        <text>Endonucleolytic cleavage to 5'-phosphomonoester.</text>
        <dbReference type="EC" id="3.1.26.3"/>
    </reaction>
</comment>
<comment type="function">
    <text evidence="9">Digests double-stranded RNA. Involved in the processing of primary rRNA transcript to yield the immediate precursors to the large and small rRNAs (23S and 16S). Processes some mRNAs, and tRNAs when they are encoded in the rRNA operon. Processes pre-crRNA and tracrRNA of type II CRISPR loci if present in the organism.</text>
</comment>
<keyword evidence="9" id="KW-0699">rRNA-binding</keyword>
<dbReference type="SMART" id="SM00358">
    <property type="entry name" value="DSRM"/>
    <property type="match status" value="1"/>
</dbReference>
<dbReference type="InterPro" id="IPR000999">
    <property type="entry name" value="RNase_III_dom"/>
</dbReference>
<dbReference type="GO" id="GO:0010468">
    <property type="term" value="P:regulation of gene expression"/>
    <property type="evidence" value="ECO:0007669"/>
    <property type="project" value="TreeGrafter"/>
</dbReference>
<comment type="subunit">
    <text evidence="9">Homodimer.</text>
</comment>
<dbReference type="InterPro" id="IPR011907">
    <property type="entry name" value="RNase_III"/>
</dbReference>
<name>A0A0M1VWE9_FUSVC</name>
<keyword evidence="9" id="KW-0819">tRNA processing</keyword>
<dbReference type="EMBL" id="ACDE02000023">
    <property type="protein sequence ID" value="EEO40955.1"/>
    <property type="molecule type" value="Genomic_DNA"/>
</dbReference>
<dbReference type="EC" id="3.1.26.3" evidence="9"/>
<evidence type="ECO:0000256" key="4">
    <source>
        <dbReference type="ARBA" id="ARBA00022664"/>
    </source>
</evidence>
<dbReference type="PANTHER" id="PTHR11207:SF0">
    <property type="entry name" value="RIBONUCLEASE 3"/>
    <property type="match status" value="1"/>
</dbReference>
<keyword evidence="9" id="KW-0460">Magnesium</keyword>
<dbReference type="SUPFAM" id="SSF69065">
    <property type="entry name" value="RNase III domain-like"/>
    <property type="match status" value="1"/>
</dbReference>
<comment type="similarity">
    <text evidence="2">Belongs to the ribonuclease III family.</text>
</comment>
<dbReference type="AlphaFoldDB" id="A0A0M1VWE9"/>
<dbReference type="RefSeq" id="WP_005893061.1">
    <property type="nucleotide sequence ID" value="NZ_KQ235738.1"/>
</dbReference>
<dbReference type="CDD" id="cd10845">
    <property type="entry name" value="DSRM_RNAse_III_family"/>
    <property type="match status" value="1"/>
</dbReference>
<evidence type="ECO:0000256" key="2">
    <source>
        <dbReference type="ARBA" id="ARBA00010183"/>
    </source>
</evidence>
<keyword evidence="9" id="KW-0963">Cytoplasm</keyword>
<comment type="cofactor">
    <cofactor evidence="9">
        <name>Mg(2+)</name>
        <dbReference type="ChEBI" id="CHEBI:18420"/>
    </cofactor>
</comment>
<dbReference type="HAMAP" id="MF_00104">
    <property type="entry name" value="RNase_III"/>
    <property type="match status" value="1"/>
</dbReference>
<sequence length="234" mass="26872">MKNLLDLEHKLNYYFNDRNLLKNALLHKSLGNERKEYKNQNNERLELLGDAVLDLIVAEYLYKNYKNASEGTIAKLKAMIVSEPILAKISRQIGVGKFLMLSRGEVMSGGRNRESILADSFEAILGAVYMDSNLDDARNFTLSHIKQYIDHIEENEDILDFKSILQEYVQKEFRTVPTYELIAERGPDHMKEFEIQVIVGNYKEKAVAKNKKKAEQLSAKALCIKLGVNYHEAL</sequence>
<dbReference type="eggNOG" id="COG0571">
    <property type="taxonomic scope" value="Bacteria"/>
</dbReference>
<feature type="binding site" evidence="9">
    <location>
        <position position="46"/>
    </location>
    <ligand>
        <name>Mg(2+)</name>
        <dbReference type="ChEBI" id="CHEBI:18420"/>
    </ligand>
</feature>
<dbReference type="Pfam" id="PF14622">
    <property type="entry name" value="Ribonucleas_3_3"/>
    <property type="match status" value="1"/>
</dbReference>
<dbReference type="Proteomes" id="UP000004925">
    <property type="component" value="Unassembled WGS sequence"/>
</dbReference>
<evidence type="ECO:0000256" key="6">
    <source>
        <dbReference type="ARBA" id="ARBA00022759"/>
    </source>
</evidence>
<keyword evidence="5 9" id="KW-0540">Nuclease</keyword>
<evidence type="ECO:0000259" key="11">
    <source>
        <dbReference type="PROSITE" id="PS50142"/>
    </source>
</evidence>
<evidence type="ECO:0000313" key="12">
    <source>
        <dbReference type="EMBL" id="EEO40955.1"/>
    </source>
</evidence>
<dbReference type="GO" id="GO:0003725">
    <property type="term" value="F:double-stranded RNA binding"/>
    <property type="evidence" value="ECO:0007669"/>
    <property type="project" value="TreeGrafter"/>
</dbReference>
<feature type="domain" description="DRBM" evidence="10">
    <location>
        <begin position="160"/>
        <end position="228"/>
    </location>
</feature>
<dbReference type="GO" id="GO:0046872">
    <property type="term" value="F:metal ion binding"/>
    <property type="evidence" value="ECO:0007669"/>
    <property type="project" value="UniProtKB-KW"/>
</dbReference>
<evidence type="ECO:0000256" key="9">
    <source>
        <dbReference type="HAMAP-Rule" id="MF_00104"/>
    </source>
</evidence>
<keyword evidence="4 9" id="KW-0507">mRNA processing</keyword>
<dbReference type="Pfam" id="PF00035">
    <property type="entry name" value="dsrm"/>
    <property type="match status" value="1"/>
</dbReference>
<dbReference type="PROSITE" id="PS50137">
    <property type="entry name" value="DS_RBD"/>
    <property type="match status" value="1"/>
</dbReference>
<dbReference type="GO" id="GO:0008033">
    <property type="term" value="P:tRNA processing"/>
    <property type="evidence" value="ECO:0007669"/>
    <property type="project" value="UniProtKB-KW"/>
</dbReference>
<organism evidence="12 13">
    <name type="scientific">Fusobacterium vincentii 4_1_13</name>
    <dbReference type="NCBI Taxonomy" id="469606"/>
    <lineage>
        <taxon>Bacteria</taxon>
        <taxon>Fusobacteriati</taxon>
        <taxon>Fusobacteriota</taxon>
        <taxon>Fusobacteriia</taxon>
        <taxon>Fusobacteriales</taxon>
        <taxon>Fusobacteriaceae</taxon>
        <taxon>Fusobacterium</taxon>
    </lineage>
</organism>
<comment type="subcellular location">
    <subcellularLocation>
        <location evidence="9">Cytoplasm</location>
    </subcellularLocation>
</comment>
<comment type="caution">
    <text evidence="12">The sequence shown here is derived from an EMBL/GenBank/DDBJ whole genome shotgun (WGS) entry which is preliminary data.</text>
</comment>
<dbReference type="GO" id="GO:0005737">
    <property type="term" value="C:cytoplasm"/>
    <property type="evidence" value="ECO:0007669"/>
    <property type="project" value="UniProtKB-SubCell"/>
</dbReference>
<evidence type="ECO:0000259" key="10">
    <source>
        <dbReference type="PROSITE" id="PS50137"/>
    </source>
</evidence>
<evidence type="ECO:0000256" key="5">
    <source>
        <dbReference type="ARBA" id="ARBA00022722"/>
    </source>
</evidence>